<evidence type="ECO:0000313" key="3">
    <source>
        <dbReference type="EMBL" id="SUJ02880.1"/>
    </source>
</evidence>
<reference evidence="3 4" key="1">
    <citation type="submission" date="2018-06" db="EMBL/GenBank/DDBJ databases">
        <authorList>
            <consortium name="Pathogen Informatics"/>
            <person name="Doyle S."/>
        </authorList>
    </citation>
    <scope>NUCLEOTIDE SEQUENCE [LARGE SCALE GENOMIC DNA]</scope>
    <source>
        <strain evidence="4">ATCC 11859 / DSM 33 / NCIB 8841 / NCTC 4822</strain>
    </source>
</reference>
<keyword evidence="1" id="KW-1133">Transmembrane helix</keyword>
<feature type="transmembrane region" description="Helical" evidence="1">
    <location>
        <begin position="7"/>
        <end position="25"/>
    </location>
</feature>
<feature type="domain" description="Cell wall elongation regulator TseB-like" evidence="2">
    <location>
        <begin position="38"/>
        <end position="81"/>
    </location>
</feature>
<dbReference type="EMBL" id="UGYZ01000002">
    <property type="protein sequence ID" value="SUJ02880.1"/>
    <property type="molecule type" value="Genomic_DNA"/>
</dbReference>
<dbReference type="Pfam" id="PF17881">
    <property type="entry name" value="TseB"/>
    <property type="match status" value="1"/>
</dbReference>
<evidence type="ECO:0000256" key="1">
    <source>
        <dbReference type="SAM" id="Phobius"/>
    </source>
</evidence>
<protein>
    <submittedName>
        <fullName evidence="3">Uncharacterized protein conserved in bacteria</fullName>
    </submittedName>
</protein>
<keyword evidence="1" id="KW-0472">Membrane</keyword>
<dbReference type="OrthoDB" id="2381181at2"/>
<dbReference type="RefSeq" id="WP_115360692.1">
    <property type="nucleotide sequence ID" value="NZ_CP038012.1"/>
</dbReference>
<evidence type="ECO:0000259" key="2">
    <source>
        <dbReference type="Pfam" id="PF17881"/>
    </source>
</evidence>
<keyword evidence="1" id="KW-0812">Transmembrane</keyword>
<sequence>MLNWVKFISAFLFALVTVIVITVFYNANKPIATVKDTAAEAAVRSGQIMTVDAIQPYNGTESMVTVFGVNQDGEKVAVFVNEQDEKNFQEVKLADGVSKEQALQTVFKEHQVDKVLHVQLGIEENEPIWEVAFKNDSGKLNYVYILFKDGEWTKRILNL</sequence>
<gene>
    <name evidence="3" type="ORF">NCTC4822_01314</name>
</gene>
<organism evidence="3 4">
    <name type="scientific">Sporosarcina pasteurii</name>
    <name type="common">Bacillus pasteurii</name>
    <dbReference type="NCBI Taxonomy" id="1474"/>
    <lineage>
        <taxon>Bacteria</taxon>
        <taxon>Bacillati</taxon>
        <taxon>Bacillota</taxon>
        <taxon>Bacilli</taxon>
        <taxon>Bacillales</taxon>
        <taxon>Caryophanaceae</taxon>
        <taxon>Sporosarcina</taxon>
    </lineage>
</organism>
<dbReference type="SUPFAM" id="SSF54403">
    <property type="entry name" value="Cystatin/monellin"/>
    <property type="match status" value="2"/>
</dbReference>
<dbReference type="InterPro" id="IPR046350">
    <property type="entry name" value="Cystatin_sf"/>
</dbReference>
<proteinExistence type="predicted"/>
<dbReference type="InterPro" id="IPR041401">
    <property type="entry name" value="TseB-like_dom"/>
</dbReference>
<dbReference type="AlphaFoldDB" id="A0A380BLL2"/>
<keyword evidence="4" id="KW-1185">Reference proteome</keyword>
<dbReference type="Gene3D" id="3.10.450.40">
    <property type="match status" value="2"/>
</dbReference>
<dbReference type="Proteomes" id="UP000254519">
    <property type="component" value="Unassembled WGS sequence"/>
</dbReference>
<evidence type="ECO:0000313" key="4">
    <source>
        <dbReference type="Proteomes" id="UP000254519"/>
    </source>
</evidence>
<accession>A0A380BLL2</accession>
<name>A0A380BLL2_SPOPA</name>